<accession>A0ABD3AVI8</accession>
<comment type="caution">
    <text evidence="3">The sequence shown here is derived from an EMBL/GenBank/DDBJ whole genome shotgun (WGS) entry which is preliminary data.</text>
</comment>
<protein>
    <recommendedName>
        <fullName evidence="5">Late embryogenesis abundant protein LEA-2 subgroup domain-containing protein</fullName>
    </recommendedName>
</protein>
<evidence type="ECO:0000256" key="2">
    <source>
        <dbReference type="SAM" id="Phobius"/>
    </source>
</evidence>
<reference evidence="3 4" key="1">
    <citation type="submission" date="2024-11" db="EMBL/GenBank/DDBJ databases">
        <title>A near-complete genome assembly of Cinchona calisaya.</title>
        <authorList>
            <person name="Lian D.C."/>
            <person name="Zhao X.W."/>
            <person name="Wei L."/>
        </authorList>
    </citation>
    <scope>NUCLEOTIDE SEQUENCE [LARGE SCALE GENOMIC DNA]</scope>
    <source>
        <tissue evidence="3">Nenye</tissue>
    </source>
</reference>
<evidence type="ECO:0000313" key="3">
    <source>
        <dbReference type="EMBL" id="KAL3535244.1"/>
    </source>
</evidence>
<evidence type="ECO:0008006" key="5">
    <source>
        <dbReference type="Google" id="ProtNLM"/>
    </source>
</evidence>
<keyword evidence="2" id="KW-0472">Membrane</keyword>
<dbReference type="PANTHER" id="PTHR31852">
    <property type="entry name" value="LATE EMBRYOGENESIS ABUNDANT (LEA) HYDROXYPROLINE-RICH GLYCOPROTEIN FAMILY"/>
    <property type="match status" value="1"/>
</dbReference>
<dbReference type="AlphaFoldDB" id="A0ABD3AVI8"/>
<evidence type="ECO:0000313" key="4">
    <source>
        <dbReference type="Proteomes" id="UP001630127"/>
    </source>
</evidence>
<keyword evidence="2" id="KW-0812">Transmembrane</keyword>
<sequence length="214" mass="24212">MAENGEHKMNGTPPTVNPYGRVDEELASVAQSEERRKKRMKCFAYVAAFAVFQTVVILVFALVVMKIRAPKFRVKSATFENFTLPTNASFNIRMIAELSVKNVNFGRYKYQNSTIEFFYQDYMVGEAVVNRGKANFKSTKKFIVPVNLNSENVPGDVLGNELLQHAWIPLTSRATLKGEVAIMSILLKINKSANMNCTMNLNISSRELQDLRCR</sequence>
<dbReference type="Proteomes" id="UP001630127">
    <property type="component" value="Unassembled WGS sequence"/>
</dbReference>
<name>A0ABD3AVI8_9GENT</name>
<dbReference type="InterPro" id="IPR055301">
    <property type="entry name" value="Lea14-like_2"/>
</dbReference>
<feature type="transmembrane region" description="Helical" evidence="2">
    <location>
        <begin position="42"/>
        <end position="65"/>
    </location>
</feature>
<dbReference type="Gene3D" id="2.60.40.1820">
    <property type="match status" value="1"/>
</dbReference>
<dbReference type="EMBL" id="JBJUIK010000002">
    <property type="protein sequence ID" value="KAL3535244.1"/>
    <property type="molecule type" value="Genomic_DNA"/>
</dbReference>
<gene>
    <name evidence="3" type="ORF">ACH5RR_003705</name>
</gene>
<evidence type="ECO:0000256" key="1">
    <source>
        <dbReference type="SAM" id="MobiDB-lite"/>
    </source>
</evidence>
<keyword evidence="4" id="KW-1185">Reference proteome</keyword>
<organism evidence="3 4">
    <name type="scientific">Cinchona calisaya</name>
    <dbReference type="NCBI Taxonomy" id="153742"/>
    <lineage>
        <taxon>Eukaryota</taxon>
        <taxon>Viridiplantae</taxon>
        <taxon>Streptophyta</taxon>
        <taxon>Embryophyta</taxon>
        <taxon>Tracheophyta</taxon>
        <taxon>Spermatophyta</taxon>
        <taxon>Magnoliopsida</taxon>
        <taxon>eudicotyledons</taxon>
        <taxon>Gunneridae</taxon>
        <taxon>Pentapetalae</taxon>
        <taxon>asterids</taxon>
        <taxon>lamiids</taxon>
        <taxon>Gentianales</taxon>
        <taxon>Rubiaceae</taxon>
        <taxon>Cinchonoideae</taxon>
        <taxon>Cinchoneae</taxon>
        <taxon>Cinchona</taxon>
    </lineage>
</organism>
<proteinExistence type="predicted"/>
<keyword evidence="2" id="KW-1133">Transmembrane helix</keyword>
<feature type="region of interest" description="Disordered" evidence="1">
    <location>
        <begin position="1"/>
        <end position="20"/>
    </location>
</feature>